<proteinExistence type="predicted"/>
<feature type="domain" description="DUF4440" evidence="1">
    <location>
        <begin position="7"/>
        <end position="110"/>
    </location>
</feature>
<dbReference type="Pfam" id="PF14534">
    <property type="entry name" value="DUF4440"/>
    <property type="match status" value="1"/>
</dbReference>
<dbReference type="OrthoDB" id="121974at2"/>
<name>A0A423HAR3_9PSED</name>
<dbReference type="AlphaFoldDB" id="A0A423HAR3"/>
<dbReference type="RefSeq" id="WP_123424239.1">
    <property type="nucleotide sequence ID" value="NZ_MOBJ01000005.1"/>
</dbReference>
<dbReference type="Proteomes" id="UP000286071">
    <property type="component" value="Unassembled WGS sequence"/>
</dbReference>
<evidence type="ECO:0000259" key="1">
    <source>
        <dbReference type="Pfam" id="PF14534"/>
    </source>
</evidence>
<dbReference type="EMBL" id="MOBJ01000005">
    <property type="protein sequence ID" value="RON10305.1"/>
    <property type="molecule type" value="Genomic_DNA"/>
</dbReference>
<dbReference type="InterPro" id="IPR032710">
    <property type="entry name" value="NTF2-like_dom_sf"/>
</dbReference>
<organism evidence="2 3">
    <name type="scientific">Pseudomonas brassicacearum</name>
    <dbReference type="NCBI Taxonomy" id="930166"/>
    <lineage>
        <taxon>Bacteria</taxon>
        <taxon>Pseudomonadati</taxon>
        <taxon>Pseudomonadota</taxon>
        <taxon>Gammaproteobacteria</taxon>
        <taxon>Pseudomonadales</taxon>
        <taxon>Pseudomonadaceae</taxon>
        <taxon>Pseudomonas</taxon>
    </lineage>
</organism>
<sequence>MELSQTLLKLEQRLQSQATRRDAEEISRLLADDFIEFGASGSIWNKAEVVEQLPHEAFTRRTISEFAAKQLSEYTVLVTYHCHTPSIGQHCPTNSLRSSIWRRQGEHWQMVFHQGTPLPQR</sequence>
<dbReference type="SUPFAM" id="SSF54427">
    <property type="entry name" value="NTF2-like"/>
    <property type="match status" value="1"/>
</dbReference>
<evidence type="ECO:0000313" key="2">
    <source>
        <dbReference type="EMBL" id="RON10305.1"/>
    </source>
</evidence>
<protein>
    <submittedName>
        <fullName evidence="2">DUF4440 domain-containing protein</fullName>
    </submittedName>
</protein>
<reference evidence="2 3" key="1">
    <citation type="submission" date="2016-10" db="EMBL/GenBank/DDBJ databases">
        <title>Comparative genome analysis of multiple Pseudomonas spp. focuses on biocontrol and plant growth promoting traits.</title>
        <authorList>
            <person name="Tao X.-Y."/>
            <person name="Taylor C.G."/>
        </authorList>
    </citation>
    <scope>NUCLEOTIDE SEQUENCE [LARGE SCALE GENOMIC DNA]</scope>
    <source>
        <strain evidence="2 3">48H11</strain>
    </source>
</reference>
<evidence type="ECO:0000313" key="3">
    <source>
        <dbReference type="Proteomes" id="UP000286071"/>
    </source>
</evidence>
<accession>A0A423HAR3</accession>
<gene>
    <name evidence="2" type="ORF">BK659_06070</name>
</gene>
<dbReference type="InterPro" id="IPR027843">
    <property type="entry name" value="DUF4440"/>
</dbReference>
<comment type="caution">
    <text evidence="2">The sequence shown here is derived from an EMBL/GenBank/DDBJ whole genome shotgun (WGS) entry which is preliminary data.</text>
</comment>
<dbReference type="Gene3D" id="3.10.450.50">
    <property type="match status" value="1"/>
</dbReference>